<reference evidence="2 3" key="1">
    <citation type="submission" date="2017-09" db="EMBL/GenBank/DDBJ databases">
        <title>Bacterial strain isolated from the female urinary microbiota.</title>
        <authorList>
            <person name="Thomas-White K."/>
            <person name="Kumar N."/>
            <person name="Forster S."/>
            <person name="Putonti C."/>
            <person name="Lawley T."/>
            <person name="Wolfe A.J."/>
        </authorList>
    </citation>
    <scope>NUCLEOTIDE SEQUENCE [LARGE SCALE GENOMIC DNA]</scope>
    <source>
        <strain evidence="2 3">UMB0186</strain>
    </source>
</reference>
<protein>
    <recommendedName>
        <fullName evidence="4">DUF4355 domain-containing protein</fullName>
    </recommendedName>
</protein>
<dbReference type="EMBL" id="PNGT01000018">
    <property type="protein sequence ID" value="PMC51616.1"/>
    <property type="molecule type" value="Genomic_DNA"/>
</dbReference>
<dbReference type="AlphaFoldDB" id="A0A2N6SCG2"/>
<feature type="coiled-coil region" evidence="1">
    <location>
        <begin position="31"/>
        <end position="58"/>
    </location>
</feature>
<sequence>MTEFKVIETQEQLDAIIKSRLDREKAKYSDYDTLVEKIKNLETENTNLKQAITDKETSESTNLTRITELEKDVTTWKNKSLKQQIAMKNGLPFDLADRLQGDNEESLNEDAERLASLVSVKNYTQPLADKEPAFKEKGVDSAWRDVVKNLR</sequence>
<evidence type="ECO:0000313" key="3">
    <source>
        <dbReference type="Proteomes" id="UP000235670"/>
    </source>
</evidence>
<comment type="caution">
    <text evidence="2">The sequence shown here is derived from an EMBL/GenBank/DDBJ whole genome shotgun (WGS) entry which is preliminary data.</text>
</comment>
<evidence type="ECO:0008006" key="4">
    <source>
        <dbReference type="Google" id="ProtNLM"/>
    </source>
</evidence>
<evidence type="ECO:0000256" key="1">
    <source>
        <dbReference type="SAM" id="Coils"/>
    </source>
</evidence>
<dbReference type="RefSeq" id="WP_102190337.1">
    <property type="nucleotide sequence ID" value="NZ_PNGT01000018.1"/>
</dbReference>
<proteinExistence type="predicted"/>
<keyword evidence="1" id="KW-0175">Coiled coil</keyword>
<name>A0A2N6SCG2_9BACL</name>
<dbReference type="OrthoDB" id="1727344at2"/>
<dbReference type="Proteomes" id="UP000235670">
    <property type="component" value="Unassembled WGS sequence"/>
</dbReference>
<accession>A0A2N6SCG2</accession>
<gene>
    <name evidence="2" type="ORF">CJ218_08970</name>
</gene>
<evidence type="ECO:0000313" key="2">
    <source>
        <dbReference type="EMBL" id="PMC51616.1"/>
    </source>
</evidence>
<organism evidence="2 3">
    <name type="scientific">Gemella sanguinis</name>
    <dbReference type="NCBI Taxonomy" id="84135"/>
    <lineage>
        <taxon>Bacteria</taxon>
        <taxon>Bacillati</taxon>
        <taxon>Bacillota</taxon>
        <taxon>Bacilli</taxon>
        <taxon>Bacillales</taxon>
        <taxon>Gemellaceae</taxon>
        <taxon>Gemella</taxon>
    </lineage>
</organism>